<evidence type="ECO:0000256" key="3">
    <source>
        <dbReference type="ARBA" id="ARBA00022604"/>
    </source>
</evidence>
<dbReference type="InterPro" id="IPR003676">
    <property type="entry name" value="SAUR_fam"/>
</dbReference>
<dbReference type="GeneID" id="111317980"/>
<dbReference type="AlphaFoldDB" id="A0A6P6BGU7"/>
<evidence type="ECO:0000313" key="4">
    <source>
        <dbReference type="Proteomes" id="UP000515121"/>
    </source>
</evidence>
<keyword evidence="4" id="KW-1185">Reference proteome</keyword>
<proteinExistence type="inferred from homology"/>
<keyword evidence="2" id="KW-0217">Developmental protein</keyword>
<dbReference type="GO" id="GO:0009733">
    <property type="term" value="P:response to auxin"/>
    <property type="evidence" value="ECO:0007669"/>
    <property type="project" value="InterPro"/>
</dbReference>
<evidence type="ECO:0000313" key="6">
    <source>
        <dbReference type="RefSeq" id="XP_022776299.1"/>
    </source>
</evidence>
<dbReference type="KEGG" id="dzi:111317980"/>
<evidence type="ECO:0000256" key="2">
    <source>
        <dbReference type="ARBA" id="ARBA00022473"/>
    </source>
</evidence>
<dbReference type="PANTHER" id="PTHR31374">
    <property type="entry name" value="AUXIN-INDUCED PROTEIN-LIKE-RELATED"/>
    <property type="match status" value="1"/>
</dbReference>
<evidence type="ECO:0000256" key="1">
    <source>
        <dbReference type="ARBA" id="ARBA00006974"/>
    </source>
</evidence>
<dbReference type="Pfam" id="PF02519">
    <property type="entry name" value="Auxin_inducible"/>
    <property type="match status" value="1"/>
</dbReference>
<dbReference type="Proteomes" id="UP000515121">
    <property type="component" value="Unplaced"/>
</dbReference>
<dbReference type="RefSeq" id="XP_022776291.1">
    <property type="nucleotide sequence ID" value="XM_022920556.1"/>
</dbReference>
<dbReference type="RefSeq" id="XP_022776308.1">
    <property type="nucleotide sequence ID" value="XM_022920573.1"/>
</dbReference>
<comment type="similarity">
    <text evidence="1">Belongs to the ARG7 family.</text>
</comment>
<accession>A0A6P6BGU7</accession>
<protein>
    <submittedName>
        <fullName evidence="5 6">Auxin-responsive protein SAUR40-like</fullName>
    </submittedName>
</protein>
<dbReference type="RefSeq" id="XP_022776299.1">
    <property type="nucleotide sequence ID" value="XM_022920564.1"/>
</dbReference>
<name>A0A6P6BGU7_DURZI</name>
<gene>
    <name evidence="5 6 7 8" type="primary">LOC111317980</name>
</gene>
<evidence type="ECO:0000313" key="7">
    <source>
        <dbReference type="RefSeq" id="XP_022776308.1"/>
    </source>
</evidence>
<keyword evidence="3" id="KW-0341">Growth regulation</keyword>
<organism evidence="4 7">
    <name type="scientific">Durio zibethinus</name>
    <name type="common">Durian</name>
    <dbReference type="NCBI Taxonomy" id="66656"/>
    <lineage>
        <taxon>Eukaryota</taxon>
        <taxon>Viridiplantae</taxon>
        <taxon>Streptophyta</taxon>
        <taxon>Embryophyta</taxon>
        <taxon>Tracheophyta</taxon>
        <taxon>Spermatophyta</taxon>
        <taxon>Magnoliopsida</taxon>
        <taxon>eudicotyledons</taxon>
        <taxon>Gunneridae</taxon>
        <taxon>Pentapetalae</taxon>
        <taxon>rosids</taxon>
        <taxon>malvids</taxon>
        <taxon>Malvales</taxon>
        <taxon>Malvaceae</taxon>
        <taxon>Helicteroideae</taxon>
        <taxon>Durio</taxon>
    </lineage>
</organism>
<evidence type="ECO:0000313" key="8">
    <source>
        <dbReference type="RefSeq" id="XP_022776316.1"/>
    </source>
</evidence>
<reference evidence="5 6" key="1">
    <citation type="submission" date="2025-04" db="UniProtKB">
        <authorList>
            <consortium name="RefSeq"/>
        </authorList>
    </citation>
    <scope>IDENTIFICATION</scope>
    <source>
        <tissue evidence="5 6">Fruit stalk</tissue>
    </source>
</reference>
<sequence length="183" mass="20668">MDVLKMKWKKNVIVRAWERCWSLGTGSKKSSGTSCDALKKSKSWHCCTTRSSSSLEEDHKGKNKCQVAPEGCFSVYVGPQRQRFVIKTEFANHPLFKMLLEDAELEYGFSSEGPLQLPCDVDLFYKVLAEMDSGEEISTPVCSFAYSPLIICTPSRRQSSSINEGYGSYKLFTPSRMLKLNSY</sequence>
<evidence type="ECO:0000313" key="5">
    <source>
        <dbReference type="RefSeq" id="XP_022776291.1"/>
    </source>
</evidence>
<dbReference type="OrthoDB" id="660486at2759"/>
<dbReference type="RefSeq" id="XP_022776316.1">
    <property type="nucleotide sequence ID" value="XM_022920581.1"/>
</dbReference>
<dbReference type="PANTHER" id="PTHR31374:SF199">
    <property type="entry name" value="SMALL AUXIN-UP RNA-RELATED"/>
    <property type="match status" value="1"/>
</dbReference>